<keyword evidence="5 9" id="KW-0472">Membrane</keyword>
<dbReference type="GO" id="GO:0006031">
    <property type="term" value="P:chitin biosynthetic process"/>
    <property type="evidence" value="ECO:0007669"/>
    <property type="project" value="TreeGrafter"/>
</dbReference>
<feature type="transmembrane region" description="Helical" evidence="9">
    <location>
        <begin position="1241"/>
        <end position="1263"/>
    </location>
</feature>
<dbReference type="Pfam" id="PF00023">
    <property type="entry name" value="Ank"/>
    <property type="match status" value="1"/>
</dbReference>
<dbReference type="PANTHER" id="PTHR22914:SF41">
    <property type="entry name" value="CHITIN SYNTHASE 7"/>
    <property type="match status" value="1"/>
</dbReference>
<feature type="transmembrane region" description="Helical" evidence="9">
    <location>
        <begin position="1175"/>
        <end position="1197"/>
    </location>
</feature>
<dbReference type="InterPro" id="IPR036400">
    <property type="entry name" value="Cyt_B5-like_heme/steroid_sf"/>
</dbReference>
<comment type="caution">
    <text evidence="11">The sequence shown here is derived from an EMBL/GenBank/DDBJ whole genome shotgun (WGS) entry which is preliminary data.</text>
</comment>
<dbReference type="GO" id="GO:0030428">
    <property type="term" value="C:cell septum"/>
    <property type="evidence" value="ECO:0007669"/>
    <property type="project" value="TreeGrafter"/>
</dbReference>
<sequence>MHECLKHKNRSQESITPLIIASYNGFVAICRLLISVGHAEVNQQDNTRKSALLLASYAGHVDVMAELIERGASLDTLDQYGWSGLMLAAYAGKLEACRLLLDHSADPHIKTANGKNARSLAWDAGHKAVAVYISKFLGRGNSSPSTSGPSSSMSSRAMIQQMIPPTPRSPSRRTHSPSPSLPSVPEEGIEEANHATQRSFSGHVSTISRQSALTSRLGSRRLHPLVINPVPTKTDDDEPVSPIPTAIAPNRLVNMFNSSDEIASVESTRGEASSALASASLAGRRSIPTILPTSISTTLPTSMPTSIPLVAEKPKRRVHSSKPIVSTQIYSVHRHGIIPRYGYRHLHYQSEEQPGNQPDTEGGTPAMSSTQTPRRFRFYRRSTNSFSERTKEKDMEDSLNRRVLRGQRLSGRSRNHAWIVLSKTLTFCCPTGILPRSWSNDTRQVWREKMTLGVLLAGLSVVFGFLALGLPLLTCQPRSIHDVSISDFRADYPERLMAIRGHVYDIGTLFSDGRHPSAAGSNLTQESLNSFLNLHFGTDISFLFSPSMDLVKTCDLLGAATNFGKCLPAGSESINHCHQTQVSKDLLKDYNRNDVRIVYQWSDIQNLNALGRALFVYDGYVFDAADYLAQTVSESITQAQKTRMDWIRTLIGRDVTLTVQRRPDHKNISTCFHGYFKVGVLAGQTNGCIASIVINTLTLAILLLITVVRLASALVYRKKPSSDPAAGGDSHILMLVTCQATDTEDQIKATLDSLALADYDDNRKLLLVITDATWNSAGELSDASLSCLRLLDPSAGGSSFNEKVAQGDILEQDTDPFALDGCQPTTESIVDTTRIYSGHYIVETRRVPYVLIIRPSKARGRESLYGSWQKKRLVIQWLHRVCFNEPMTAFEFSLFEKVRELNHDGPGLFELLLITEVGSVCDQKSVGRLVNTLENNTHIMGIAGHGLVTNYMQNWLTRLQDYENHLSLQLHSALESILGVLQCLSGRFSIVRIKIKWPDACHDIDVMLSKRPSGEATSVSDTSDADDGAGVDGLKVEEMNSADHNSFRPSVYRNQREMDKIQYCVPILVHPDVVSSFVNHNTRTPHERRLVLHGGEDRYLTGLLHRAFPNRRIMSLPHATYTFTVPADLPTYLQEQRLLWISSLHNFWIQMWSSRLRGRFCCSINFLALLEWLNLVLLPTVVLLTLALVAVVVAGAVTNVGALYSLPTVLALAFILSSTILEAILGVFLRHRTIIVDLIGLALFLITLPFKYLVVTVFAFWGLDEPDSSTCSGTNDTVERSSASLPDSDRTRRHWAEWSSLRHAKNNSQGPPLPQQPDIVQYNIL</sequence>
<keyword evidence="6" id="KW-0325">Glycoprotein</keyword>
<dbReference type="Pfam" id="PF22997">
    <property type="entry name" value="CHS4"/>
    <property type="match status" value="1"/>
</dbReference>
<dbReference type="SUPFAM" id="SSF55856">
    <property type="entry name" value="Cytochrome b5-like heme/steroid binding domain"/>
    <property type="match status" value="1"/>
</dbReference>
<dbReference type="InterPro" id="IPR036770">
    <property type="entry name" value="Ankyrin_rpt-contain_sf"/>
</dbReference>
<dbReference type="SUPFAM" id="SSF48403">
    <property type="entry name" value="Ankyrin repeat"/>
    <property type="match status" value="1"/>
</dbReference>
<feature type="transmembrane region" description="Helical" evidence="9">
    <location>
        <begin position="452"/>
        <end position="473"/>
    </location>
</feature>
<feature type="region of interest" description="Disordered" evidence="8">
    <location>
        <begin position="1012"/>
        <end position="1031"/>
    </location>
</feature>
<dbReference type="Proteomes" id="UP000749646">
    <property type="component" value="Unassembled WGS sequence"/>
</dbReference>
<keyword evidence="9" id="KW-1133">Transmembrane helix</keyword>
<keyword evidence="4 9" id="KW-0812">Transmembrane</keyword>
<reference evidence="11" key="1">
    <citation type="journal article" date="2020" name="Fungal Divers.">
        <title>Resolving the Mortierellaceae phylogeny through synthesis of multi-gene phylogenetics and phylogenomics.</title>
        <authorList>
            <person name="Vandepol N."/>
            <person name="Liber J."/>
            <person name="Desiro A."/>
            <person name="Na H."/>
            <person name="Kennedy M."/>
            <person name="Barry K."/>
            <person name="Grigoriev I.V."/>
            <person name="Miller A.N."/>
            <person name="O'Donnell K."/>
            <person name="Stajich J.E."/>
            <person name="Bonito G."/>
        </authorList>
    </citation>
    <scope>NUCLEOTIDE SEQUENCE</scope>
    <source>
        <strain evidence="11">MES-2147</strain>
    </source>
</reference>
<dbReference type="PROSITE" id="PS50297">
    <property type="entry name" value="ANK_REP_REGION"/>
    <property type="match status" value="1"/>
</dbReference>
<keyword evidence="7" id="KW-0040">ANK repeat</keyword>
<feature type="region of interest" description="Disordered" evidence="8">
    <location>
        <begin position="350"/>
        <end position="371"/>
    </location>
</feature>
<evidence type="ECO:0000259" key="10">
    <source>
        <dbReference type="Pfam" id="PF22997"/>
    </source>
</evidence>
<evidence type="ECO:0000256" key="2">
    <source>
        <dbReference type="ARBA" id="ARBA00022475"/>
    </source>
</evidence>
<name>A0A9P6MC36_9FUNG</name>
<dbReference type="InterPro" id="IPR002110">
    <property type="entry name" value="Ankyrin_rpt"/>
</dbReference>
<accession>A0A9P6MC36</accession>
<proteinExistence type="predicted"/>
<evidence type="ECO:0000256" key="3">
    <source>
        <dbReference type="ARBA" id="ARBA00022679"/>
    </source>
</evidence>
<keyword evidence="12" id="KW-1185">Reference proteome</keyword>
<evidence type="ECO:0000256" key="9">
    <source>
        <dbReference type="SAM" id="Phobius"/>
    </source>
</evidence>
<protein>
    <recommendedName>
        <fullName evidence="10">Chitin synthase 4-like domain-containing protein</fullName>
    </recommendedName>
</protein>
<dbReference type="PROSITE" id="PS50088">
    <property type="entry name" value="ANK_REPEAT"/>
    <property type="match status" value="2"/>
</dbReference>
<evidence type="ECO:0000256" key="7">
    <source>
        <dbReference type="PROSITE-ProRule" id="PRU00023"/>
    </source>
</evidence>
<feature type="repeat" description="ANK" evidence="7">
    <location>
        <begin position="47"/>
        <end position="79"/>
    </location>
</feature>
<evidence type="ECO:0000256" key="8">
    <source>
        <dbReference type="SAM" id="MobiDB-lite"/>
    </source>
</evidence>
<feature type="transmembrane region" description="Helical" evidence="9">
    <location>
        <begin position="689"/>
        <end position="711"/>
    </location>
</feature>
<dbReference type="Gene3D" id="1.25.40.20">
    <property type="entry name" value="Ankyrin repeat-containing domain"/>
    <property type="match status" value="1"/>
</dbReference>
<keyword evidence="2" id="KW-1003">Cell membrane</keyword>
<dbReference type="OrthoDB" id="27140at2759"/>
<feature type="compositionally biased region" description="Polar residues" evidence="8">
    <location>
        <begin position="194"/>
        <end position="217"/>
    </location>
</feature>
<dbReference type="InterPro" id="IPR054295">
    <property type="entry name" value="CHS4-like_dom"/>
</dbReference>
<comment type="subcellular location">
    <subcellularLocation>
        <location evidence="1">Cell membrane</location>
        <topology evidence="1">Multi-pass membrane protein</topology>
    </subcellularLocation>
</comment>
<evidence type="ECO:0000313" key="11">
    <source>
        <dbReference type="EMBL" id="KAF9988485.1"/>
    </source>
</evidence>
<dbReference type="GO" id="GO:0004100">
    <property type="term" value="F:chitin synthase activity"/>
    <property type="evidence" value="ECO:0007669"/>
    <property type="project" value="InterPro"/>
</dbReference>
<feature type="domain" description="Chitin synthase 4-like" evidence="10">
    <location>
        <begin position="597"/>
        <end position="680"/>
    </location>
</feature>
<dbReference type="Pfam" id="PF12796">
    <property type="entry name" value="Ank_2"/>
    <property type="match status" value="1"/>
</dbReference>
<feature type="repeat" description="ANK" evidence="7">
    <location>
        <begin position="80"/>
        <end position="112"/>
    </location>
</feature>
<feature type="compositionally biased region" description="Low complexity" evidence="8">
    <location>
        <begin position="176"/>
        <end position="185"/>
    </location>
</feature>
<feature type="transmembrane region" description="Helical" evidence="9">
    <location>
        <begin position="1209"/>
        <end position="1229"/>
    </location>
</feature>
<organism evidence="11 12">
    <name type="scientific">Modicella reniformis</name>
    <dbReference type="NCBI Taxonomy" id="1440133"/>
    <lineage>
        <taxon>Eukaryota</taxon>
        <taxon>Fungi</taxon>
        <taxon>Fungi incertae sedis</taxon>
        <taxon>Mucoromycota</taxon>
        <taxon>Mortierellomycotina</taxon>
        <taxon>Mortierellomycetes</taxon>
        <taxon>Mortierellales</taxon>
        <taxon>Mortierellaceae</taxon>
        <taxon>Modicella</taxon>
    </lineage>
</organism>
<evidence type="ECO:0000313" key="12">
    <source>
        <dbReference type="Proteomes" id="UP000749646"/>
    </source>
</evidence>
<evidence type="ECO:0000256" key="4">
    <source>
        <dbReference type="ARBA" id="ARBA00022692"/>
    </source>
</evidence>
<dbReference type="EMBL" id="JAAAHW010003125">
    <property type="protein sequence ID" value="KAF9988485.1"/>
    <property type="molecule type" value="Genomic_DNA"/>
</dbReference>
<evidence type="ECO:0000256" key="6">
    <source>
        <dbReference type="ARBA" id="ARBA00023180"/>
    </source>
</evidence>
<feature type="region of interest" description="Disordered" evidence="8">
    <location>
        <begin position="163"/>
        <end position="245"/>
    </location>
</feature>
<dbReference type="GO" id="GO:0005886">
    <property type="term" value="C:plasma membrane"/>
    <property type="evidence" value="ECO:0007669"/>
    <property type="project" value="UniProtKB-SubCell"/>
</dbReference>
<dbReference type="Pfam" id="PF03142">
    <property type="entry name" value="Chitin_synth_2"/>
    <property type="match status" value="2"/>
</dbReference>
<keyword evidence="3" id="KW-0808">Transferase</keyword>
<dbReference type="PANTHER" id="PTHR22914">
    <property type="entry name" value="CHITIN SYNTHASE"/>
    <property type="match status" value="1"/>
</dbReference>
<evidence type="ECO:0000256" key="5">
    <source>
        <dbReference type="ARBA" id="ARBA00023136"/>
    </source>
</evidence>
<dbReference type="SMART" id="SM00248">
    <property type="entry name" value="ANK"/>
    <property type="match status" value="3"/>
</dbReference>
<gene>
    <name evidence="11" type="ORF">BGZ65_002971</name>
</gene>
<dbReference type="InterPro" id="IPR004835">
    <property type="entry name" value="Chitin_synth"/>
</dbReference>
<evidence type="ECO:0000256" key="1">
    <source>
        <dbReference type="ARBA" id="ARBA00004651"/>
    </source>
</evidence>